<evidence type="ECO:0000256" key="5">
    <source>
        <dbReference type="PIRSR" id="PIRSR001430-1"/>
    </source>
</evidence>
<evidence type="ECO:0000256" key="7">
    <source>
        <dbReference type="RuleBase" id="RU003792"/>
    </source>
</evidence>
<dbReference type="InterPro" id="IPR020095">
    <property type="entry name" value="PsdUridine_synth_TruA_C"/>
</dbReference>
<feature type="active site" description="Nucleophile" evidence="4 5">
    <location>
        <position position="52"/>
    </location>
</feature>
<evidence type="ECO:0000256" key="3">
    <source>
        <dbReference type="ARBA" id="ARBA00023235"/>
    </source>
</evidence>
<evidence type="ECO:0000313" key="10">
    <source>
        <dbReference type="EMBL" id="MVT26503.1"/>
    </source>
</evidence>
<dbReference type="PANTHER" id="PTHR11142:SF0">
    <property type="entry name" value="TRNA PSEUDOURIDINE SYNTHASE-LIKE 1"/>
    <property type="match status" value="1"/>
</dbReference>
<dbReference type="NCBIfam" id="TIGR00071">
    <property type="entry name" value="hisT_truA"/>
    <property type="match status" value="1"/>
</dbReference>
<gene>
    <name evidence="4 10" type="primary">truA</name>
    <name evidence="10" type="ORF">GNZ21_09070</name>
</gene>
<reference evidence="10 11" key="1">
    <citation type="submission" date="2019-12" db="EMBL/GenBank/DDBJ databases">
        <title>Nesterenkonia muleiensis sp. nov., a novel actinobacterium isolated from sap of Populus euphratica.</title>
        <authorList>
            <person name="Wang R."/>
        </authorList>
    </citation>
    <scope>NUCLEOTIDE SEQUENCE [LARGE SCALE GENOMIC DNA]</scope>
    <source>
        <strain evidence="10 11">F10</strain>
    </source>
</reference>
<dbReference type="InterPro" id="IPR001406">
    <property type="entry name" value="PsdUridine_synth_TruA"/>
</dbReference>
<comment type="subunit">
    <text evidence="4">Homodimer.</text>
</comment>
<dbReference type="EC" id="5.4.99.12" evidence="4"/>
<comment type="function">
    <text evidence="4">Formation of pseudouridine at positions 38, 39 and 40 in the anticodon stem and loop of transfer RNAs.</text>
</comment>
<dbReference type="InterPro" id="IPR020094">
    <property type="entry name" value="TruA/RsuA/RluB/E/F_N"/>
</dbReference>
<dbReference type="OrthoDB" id="9811823at2"/>
<dbReference type="PANTHER" id="PTHR11142">
    <property type="entry name" value="PSEUDOURIDYLATE SYNTHASE"/>
    <property type="match status" value="1"/>
</dbReference>
<dbReference type="InterPro" id="IPR020097">
    <property type="entry name" value="PsdUridine_synth_TruA_a/b_dom"/>
</dbReference>
<accession>A0A7K1UJ48</accession>
<dbReference type="EMBL" id="WRPM01000068">
    <property type="protein sequence ID" value="MVT26503.1"/>
    <property type="molecule type" value="Genomic_DNA"/>
</dbReference>
<dbReference type="AlphaFoldDB" id="A0A7K1UJ48"/>
<feature type="binding site" evidence="4 6">
    <location>
        <position position="125"/>
    </location>
    <ligand>
        <name>substrate</name>
    </ligand>
</feature>
<keyword evidence="11" id="KW-1185">Reference proteome</keyword>
<dbReference type="PIRSF" id="PIRSF001430">
    <property type="entry name" value="tRNA_psdUrid_synth"/>
    <property type="match status" value="1"/>
</dbReference>
<proteinExistence type="inferred from homology"/>
<comment type="similarity">
    <text evidence="1 4 7">Belongs to the tRNA pseudouridine synthase TruA family.</text>
</comment>
<sequence length="308" mass="33869">MPRIRLDLAYDGHAYKGWAHQPGLRTVEGVLREALATIIRREVAVVVAGRTDAGVHARGQVVHLDLTAEEWEALARGREGLSPQAAMLRRLNGVLGRQEGAVVVHGAQEVPESFDARFSALTRTYTYRIADRLALQDPLRRHDTAWLSPSRKHSGAEQLDERLMDAEATSVLGLHDFGSYCRPREHATTVRELTEFRITRGEDGVITARITADAFCHHMVRALIGACIDVGEARRRPGWLLQRLQDPVWDERVRLAPPQGLVLEAVSYPAQDQLAARAEQTRALRTAGPGGGHGSRSPLGGLPSAFTS</sequence>
<feature type="region of interest" description="Disordered" evidence="8">
    <location>
        <begin position="285"/>
        <end position="308"/>
    </location>
</feature>
<evidence type="ECO:0000259" key="9">
    <source>
        <dbReference type="Pfam" id="PF01416"/>
    </source>
</evidence>
<organism evidence="10 11">
    <name type="scientific">Nesterenkonia alkaliphila</name>
    <dbReference type="NCBI Taxonomy" id="1463631"/>
    <lineage>
        <taxon>Bacteria</taxon>
        <taxon>Bacillati</taxon>
        <taxon>Actinomycetota</taxon>
        <taxon>Actinomycetes</taxon>
        <taxon>Micrococcales</taxon>
        <taxon>Micrococcaceae</taxon>
        <taxon>Nesterenkonia</taxon>
    </lineage>
</organism>
<dbReference type="GO" id="GO:0003723">
    <property type="term" value="F:RNA binding"/>
    <property type="evidence" value="ECO:0007669"/>
    <property type="project" value="InterPro"/>
</dbReference>
<keyword evidence="2 4" id="KW-0819">tRNA processing</keyword>
<name>A0A7K1UJ48_9MICC</name>
<dbReference type="RefSeq" id="WP_157323499.1">
    <property type="nucleotide sequence ID" value="NZ_BMFX01000002.1"/>
</dbReference>
<evidence type="ECO:0000256" key="6">
    <source>
        <dbReference type="PIRSR" id="PIRSR001430-2"/>
    </source>
</evidence>
<evidence type="ECO:0000256" key="4">
    <source>
        <dbReference type="HAMAP-Rule" id="MF_00171"/>
    </source>
</evidence>
<dbReference type="HAMAP" id="MF_00171">
    <property type="entry name" value="TruA"/>
    <property type="match status" value="1"/>
</dbReference>
<evidence type="ECO:0000313" key="11">
    <source>
        <dbReference type="Proteomes" id="UP000460157"/>
    </source>
</evidence>
<dbReference type="Gene3D" id="3.30.70.660">
    <property type="entry name" value="Pseudouridine synthase I, catalytic domain, C-terminal subdomain"/>
    <property type="match status" value="1"/>
</dbReference>
<dbReference type="GO" id="GO:0160147">
    <property type="term" value="F:tRNA pseudouridine(38-40) synthase activity"/>
    <property type="evidence" value="ECO:0007669"/>
    <property type="project" value="UniProtKB-EC"/>
</dbReference>
<evidence type="ECO:0000256" key="2">
    <source>
        <dbReference type="ARBA" id="ARBA00022694"/>
    </source>
</evidence>
<comment type="catalytic activity">
    <reaction evidence="4 7">
        <text>uridine(38/39/40) in tRNA = pseudouridine(38/39/40) in tRNA</text>
        <dbReference type="Rhea" id="RHEA:22376"/>
        <dbReference type="Rhea" id="RHEA-COMP:10085"/>
        <dbReference type="Rhea" id="RHEA-COMP:10087"/>
        <dbReference type="ChEBI" id="CHEBI:65314"/>
        <dbReference type="ChEBI" id="CHEBI:65315"/>
        <dbReference type="EC" id="5.4.99.12"/>
    </reaction>
</comment>
<dbReference type="CDD" id="cd02570">
    <property type="entry name" value="PseudoU_synth_EcTruA"/>
    <property type="match status" value="1"/>
</dbReference>
<dbReference type="InterPro" id="IPR020103">
    <property type="entry name" value="PsdUridine_synth_cat_dom_sf"/>
</dbReference>
<comment type="caution">
    <text evidence="4">Lacks conserved residue(s) required for the propagation of feature annotation.</text>
</comment>
<protein>
    <recommendedName>
        <fullName evidence="4">tRNA pseudouridine synthase A</fullName>
        <ecNumber evidence="4">5.4.99.12</ecNumber>
    </recommendedName>
    <alternativeName>
        <fullName evidence="4">tRNA pseudouridine(38-40) synthase</fullName>
    </alternativeName>
    <alternativeName>
        <fullName evidence="4">tRNA pseudouridylate synthase I</fullName>
    </alternativeName>
    <alternativeName>
        <fullName evidence="4">tRNA-uridine isomerase I</fullName>
    </alternativeName>
</protein>
<dbReference type="Gene3D" id="3.30.70.580">
    <property type="entry name" value="Pseudouridine synthase I, catalytic domain, N-terminal subdomain"/>
    <property type="match status" value="1"/>
</dbReference>
<feature type="compositionally biased region" description="Low complexity" evidence="8">
    <location>
        <begin position="295"/>
        <end position="308"/>
    </location>
</feature>
<evidence type="ECO:0000256" key="1">
    <source>
        <dbReference type="ARBA" id="ARBA00009375"/>
    </source>
</evidence>
<keyword evidence="3 4" id="KW-0413">Isomerase</keyword>
<evidence type="ECO:0000256" key="8">
    <source>
        <dbReference type="SAM" id="MobiDB-lite"/>
    </source>
</evidence>
<dbReference type="SUPFAM" id="SSF55120">
    <property type="entry name" value="Pseudouridine synthase"/>
    <property type="match status" value="1"/>
</dbReference>
<dbReference type="Proteomes" id="UP000460157">
    <property type="component" value="Unassembled WGS sequence"/>
</dbReference>
<dbReference type="Pfam" id="PF01416">
    <property type="entry name" value="PseudoU_synth_1"/>
    <property type="match status" value="1"/>
</dbReference>
<comment type="caution">
    <text evidence="10">The sequence shown here is derived from an EMBL/GenBank/DDBJ whole genome shotgun (WGS) entry which is preliminary data.</text>
</comment>
<dbReference type="GO" id="GO:0031119">
    <property type="term" value="P:tRNA pseudouridine synthesis"/>
    <property type="evidence" value="ECO:0007669"/>
    <property type="project" value="UniProtKB-UniRule"/>
</dbReference>
<feature type="domain" description="Pseudouridine synthase I TruA alpha/beta" evidence="9">
    <location>
        <begin position="170"/>
        <end position="269"/>
    </location>
</feature>